<dbReference type="SUPFAM" id="SSF51395">
    <property type="entry name" value="FMN-linked oxidoreductases"/>
    <property type="match status" value="1"/>
</dbReference>
<dbReference type="OrthoDB" id="9804454at2"/>
<dbReference type="FunFam" id="3.20.20.70:FF:000059">
    <property type="entry name" value="N-ethylmaleimide reductase, FMN-linked"/>
    <property type="match status" value="1"/>
</dbReference>
<feature type="domain" description="NADH:flavin oxidoreductase/NADH oxidase N-terminal" evidence="4">
    <location>
        <begin position="8"/>
        <end position="340"/>
    </location>
</feature>
<comment type="similarity">
    <text evidence="2">Belongs to the NADH:flavin oxidoreductase/NADH oxidase family.</text>
</comment>
<evidence type="ECO:0000256" key="3">
    <source>
        <dbReference type="ARBA" id="ARBA00023002"/>
    </source>
</evidence>
<dbReference type="CDD" id="cd02933">
    <property type="entry name" value="OYE_like_FMN"/>
    <property type="match status" value="1"/>
</dbReference>
<evidence type="ECO:0000256" key="2">
    <source>
        <dbReference type="ARBA" id="ARBA00005979"/>
    </source>
</evidence>
<keyword evidence="6" id="KW-1185">Reference proteome</keyword>
<reference evidence="5 6" key="1">
    <citation type="submission" date="2019-01" db="EMBL/GenBank/DDBJ databases">
        <authorList>
            <person name="Chen W.-M."/>
        </authorList>
    </citation>
    <scope>NUCLEOTIDE SEQUENCE [LARGE SCALE GENOMIC DNA]</scope>
    <source>
        <strain evidence="5 6">TER-1</strain>
    </source>
</reference>
<evidence type="ECO:0000313" key="5">
    <source>
        <dbReference type="EMBL" id="RVU19116.1"/>
    </source>
</evidence>
<evidence type="ECO:0000259" key="4">
    <source>
        <dbReference type="Pfam" id="PF00724"/>
    </source>
</evidence>
<protein>
    <submittedName>
        <fullName evidence="5">Alkene reductase</fullName>
    </submittedName>
</protein>
<dbReference type="InterPro" id="IPR045247">
    <property type="entry name" value="Oye-like"/>
</dbReference>
<sequence length="370" mass="40006">MPTTADRELFSPMTIGAIDVANRVAMAPLTRSRADMQGVHSHLAVEYYRQRASAGLIITEATNISRQGRGYAFTPGLYTEAQAEAWRPVTSAVHEAGGRIVCQLWHVGRMSHVSLQENGEAPVSASAIQAGELVFLESRTQAPPSMPRALRTDEIPGLIDDYRRAASLAKQAGFDGVEVHSANCYLLDQFIRDSTNRRTDRYGGSIENRTRLPIEVVSAVAEVWGADRVGLRLSPMTRAVGDTPLDSDPQATYGHLARRLGELGLAYLHCVEGQTRGPNGSSAFDYKALHAAFGGAYIANNGYDRQHAIEAVASGYADMIAFGRPFIGNPDLVERLRREAPLAEADPATFYGGGAEGYTDYPTLDHAAVA</sequence>
<dbReference type="Proteomes" id="UP000286997">
    <property type="component" value="Unassembled WGS sequence"/>
</dbReference>
<gene>
    <name evidence="5" type="ORF">EOE48_09500</name>
</gene>
<comment type="cofactor">
    <cofactor evidence="1">
        <name>FMN</name>
        <dbReference type="ChEBI" id="CHEBI:58210"/>
    </cofactor>
</comment>
<keyword evidence="3" id="KW-0560">Oxidoreductase</keyword>
<accession>A0A3S3UA20</accession>
<comment type="caution">
    <text evidence="5">The sequence shown here is derived from an EMBL/GenBank/DDBJ whole genome shotgun (WGS) entry which is preliminary data.</text>
</comment>
<dbReference type="GO" id="GO:0010181">
    <property type="term" value="F:FMN binding"/>
    <property type="evidence" value="ECO:0007669"/>
    <property type="project" value="InterPro"/>
</dbReference>
<evidence type="ECO:0000313" key="6">
    <source>
        <dbReference type="Proteomes" id="UP000286997"/>
    </source>
</evidence>
<dbReference type="PANTHER" id="PTHR22893">
    <property type="entry name" value="NADH OXIDOREDUCTASE-RELATED"/>
    <property type="match status" value="1"/>
</dbReference>
<dbReference type="RefSeq" id="WP_127728553.1">
    <property type="nucleotide sequence ID" value="NZ_SACP01000007.1"/>
</dbReference>
<dbReference type="Pfam" id="PF00724">
    <property type="entry name" value="Oxidored_FMN"/>
    <property type="match status" value="1"/>
</dbReference>
<proteinExistence type="inferred from homology"/>
<dbReference type="GO" id="GO:0016628">
    <property type="term" value="F:oxidoreductase activity, acting on the CH-CH group of donors, NAD or NADP as acceptor"/>
    <property type="evidence" value="ECO:0007669"/>
    <property type="project" value="UniProtKB-ARBA"/>
</dbReference>
<dbReference type="EMBL" id="SACP01000007">
    <property type="protein sequence ID" value="RVU19116.1"/>
    <property type="molecule type" value="Genomic_DNA"/>
</dbReference>
<dbReference type="PANTHER" id="PTHR22893:SF91">
    <property type="entry name" value="NADPH DEHYDROGENASE 2-RELATED"/>
    <property type="match status" value="1"/>
</dbReference>
<dbReference type="InterPro" id="IPR001155">
    <property type="entry name" value="OxRdtase_FMN_N"/>
</dbReference>
<dbReference type="GO" id="GO:0005829">
    <property type="term" value="C:cytosol"/>
    <property type="evidence" value="ECO:0007669"/>
    <property type="project" value="UniProtKB-ARBA"/>
</dbReference>
<dbReference type="Gene3D" id="3.20.20.70">
    <property type="entry name" value="Aldolase class I"/>
    <property type="match status" value="1"/>
</dbReference>
<dbReference type="NCBIfam" id="NF007899">
    <property type="entry name" value="PRK10605.1"/>
    <property type="match status" value="1"/>
</dbReference>
<organism evidence="5 6">
    <name type="scientific">Methylobacterium oryzihabitans</name>
    <dbReference type="NCBI Taxonomy" id="2499852"/>
    <lineage>
        <taxon>Bacteria</taxon>
        <taxon>Pseudomonadati</taxon>
        <taxon>Pseudomonadota</taxon>
        <taxon>Alphaproteobacteria</taxon>
        <taxon>Hyphomicrobiales</taxon>
        <taxon>Methylobacteriaceae</taxon>
        <taxon>Methylobacterium</taxon>
    </lineage>
</organism>
<dbReference type="AlphaFoldDB" id="A0A3S3UA20"/>
<dbReference type="InterPro" id="IPR013785">
    <property type="entry name" value="Aldolase_TIM"/>
</dbReference>
<name>A0A3S3UA20_9HYPH</name>
<evidence type="ECO:0000256" key="1">
    <source>
        <dbReference type="ARBA" id="ARBA00001917"/>
    </source>
</evidence>